<keyword evidence="2" id="KW-0830">Ubiquinone</keyword>
<dbReference type="Gene3D" id="3.40.50.150">
    <property type="entry name" value="Vaccinia Virus protein VP39"/>
    <property type="match status" value="1"/>
</dbReference>
<evidence type="ECO:0000313" key="3">
    <source>
        <dbReference type="Proteomes" id="UP000295066"/>
    </source>
</evidence>
<reference evidence="2 3" key="1">
    <citation type="submission" date="2019-03" db="EMBL/GenBank/DDBJ databases">
        <title>Genomic Encyclopedia of Type Strains, Phase IV (KMG-IV): sequencing the most valuable type-strain genomes for metagenomic binning, comparative biology and taxonomic classification.</title>
        <authorList>
            <person name="Goeker M."/>
        </authorList>
    </citation>
    <scope>NUCLEOTIDE SEQUENCE [LARGE SCALE GENOMIC DNA]</scope>
    <source>
        <strain evidence="2 3">DSM 25964</strain>
    </source>
</reference>
<dbReference type="RefSeq" id="WP_133958620.1">
    <property type="nucleotide sequence ID" value="NZ_SORI01000018.1"/>
</dbReference>
<sequence length="223" mass="24919">MTGYYGKKLSGARLSEVYNTSVERVRQYLDGEIEFVRRRLRGGERVLELGAGYGRIMKRIAPFVHSVVGIDISGNSVAWGREYLKDHPNCTLLEGDVHGMEYRSEFDMVLCLQNGLSAIKGDPADTVERSLRALVPGGKAFFSTYAPGFWEWRLAWFREQAEKGLIGELDMERTVNGQIVCKDGFTATTFSEDDLQALGKKTGSPFRTETADGSSLFLIVEKN</sequence>
<dbReference type="EMBL" id="SORI01000018">
    <property type="protein sequence ID" value="TDY56696.1"/>
    <property type="molecule type" value="Genomic_DNA"/>
</dbReference>
<keyword evidence="2" id="KW-0489">Methyltransferase</keyword>
<dbReference type="InterPro" id="IPR029063">
    <property type="entry name" value="SAM-dependent_MTases_sf"/>
</dbReference>
<evidence type="ECO:0000259" key="1">
    <source>
        <dbReference type="Pfam" id="PF13649"/>
    </source>
</evidence>
<dbReference type="OrthoDB" id="7365827at2"/>
<name>A0A4R8M5A5_9BACT</name>
<dbReference type="SUPFAM" id="SSF53335">
    <property type="entry name" value="S-adenosyl-L-methionine-dependent methyltransferases"/>
    <property type="match status" value="1"/>
</dbReference>
<dbReference type="GO" id="GO:0032259">
    <property type="term" value="P:methylation"/>
    <property type="evidence" value="ECO:0007669"/>
    <property type="project" value="UniProtKB-KW"/>
</dbReference>
<keyword evidence="2" id="KW-0808">Transferase</keyword>
<gene>
    <name evidence="2" type="ORF">C8D99_11852</name>
</gene>
<dbReference type="Pfam" id="PF13649">
    <property type="entry name" value="Methyltransf_25"/>
    <property type="match status" value="1"/>
</dbReference>
<dbReference type="AlphaFoldDB" id="A0A4R8M5A5"/>
<dbReference type="Proteomes" id="UP000295066">
    <property type="component" value="Unassembled WGS sequence"/>
</dbReference>
<evidence type="ECO:0000313" key="2">
    <source>
        <dbReference type="EMBL" id="TDY56696.1"/>
    </source>
</evidence>
<proteinExistence type="predicted"/>
<organism evidence="2 3">
    <name type="scientific">Aminivibrio pyruvatiphilus</name>
    <dbReference type="NCBI Taxonomy" id="1005740"/>
    <lineage>
        <taxon>Bacteria</taxon>
        <taxon>Thermotogati</taxon>
        <taxon>Synergistota</taxon>
        <taxon>Synergistia</taxon>
        <taxon>Synergistales</taxon>
        <taxon>Aminobacteriaceae</taxon>
        <taxon>Aminivibrio</taxon>
    </lineage>
</organism>
<keyword evidence="3" id="KW-1185">Reference proteome</keyword>
<dbReference type="InterPro" id="IPR041698">
    <property type="entry name" value="Methyltransf_25"/>
</dbReference>
<comment type="caution">
    <text evidence="2">The sequence shown here is derived from an EMBL/GenBank/DDBJ whole genome shotgun (WGS) entry which is preliminary data.</text>
</comment>
<protein>
    <submittedName>
        <fullName evidence="2">2-polyprenyl-6-hydroxyphenyl methylase/3-demethylubiquinone-9 3-methyltransferase</fullName>
    </submittedName>
</protein>
<feature type="domain" description="Methyltransferase" evidence="1">
    <location>
        <begin position="46"/>
        <end position="138"/>
    </location>
</feature>
<dbReference type="CDD" id="cd02440">
    <property type="entry name" value="AdoMet_MTases"/>
    <property type="match status" value="1"/>
</dbReference>
<accession>A0A4R8M5A5</accession>
<dbReference type="GO" id="GO:0008168">
    <property type="term" value="F:methyltransferase activity"/>
    <property type="evidence" value="ECO:0007669"/>
    <property type="project" value="UniProtKB-KW"/>
</dbReference>